<reference evidence="1" key="1">
    <citation type="submission" date="2021-01" db="EMBL/GenBank/DDBJ databases">
        <title>Metabolic potential, ecology and presence of endohyphal bacteria is reflected in genomic diversity of Mucoromycotina.</title>
        <authorList>
            <person name="Muszewska A."/>
            <person name="Okrasinska A."/>
            <person name="Steczkiewicz K."/>
            <person name="Drgas O."/>
            <person name="Orlowska M."/>
            <person name="Perlinska-Lenart U."/>
            <person name="Aleksandrzak-Piekarczyk T."/>
            <person name="Szatraj K."/>
            <person name="Zielenkiewicz U."/>
            <person name="Pilsyk S."/>
            <person name="Malc E."/>
            <person name="Mieczkowski P."/>
            <person name="Kruszewska J.S."/>
            <person name="Biernat P."/>
            <person name="Pawlowska J."/>
        </authorList>
    </citation>
    <scope>NUCLEOTIDE SEQUENCE</scope>
    <source>
        <strain evidence="1">WA0000018081</strain>
    </source>
</reference>
<protein>
    <recommendedName>
        <fullName evidence="3">Spore coat protein CotH</fullName>
    </recommendedName>
</protein>
<organism evidence="1 2">
    <name type="scientific">Thamnidium elegans</name>
    <dbReference type="NCBI Taxonomy" id="101142"/>
    <lineage>
        <taxon>Eukaryota</taxon>
        <taxon>Fungi</taxon>
        <taxon>Fungi incertae sedis</taxon>
        <taxon>Mucoromycota</taxon>
        <taxon>Mucoromycotina</taxon>
        <taxon>Mucoromycetes</taxon>
        <taxon>Mucorales</taxon>
        <taxon>Mucorineae</taxon>
        <taxon>Mucoraceae</taxon>
        <taxon>Thamnidium</taxon>
    </lineage>
</organism>
<dbReference type="PANTHER" id="PTHR40050:SF1">
    <property type="entry name" value="INNER SPORE COAT PROTEIN H"/>
    <property type="match status" value="1"/>
</dbReference>
<comment type="caution">
    <text evidence="1">The sequence shown here is derived from an EMBL/GenBank/DDBJ whole genome shotgun (WGS) entry which is preliminary data.</text>
</comment>
<dbReference type="PANTHER" id="PTHR40050">
    <property type="entry name" value="INNER SPORE COAT PROTEIN H"/>
    <property type="match status" value="1"/>
</dbReference>
<evidence type="ECO:0008006" key="3">
    <source>
        <dbReference type="Google" id="ProtNLM"/>
    </source>
</evidence>
<name>A0A8H7VPQ7_9FUNG</name>
<dbReference type="InterPro" id="IPR014867">
    <property type="entry name" value="Spore_coat_CotH_CotH2/3/7"/>
</dbReference>
<dbReference type="EMBL" id="JAEPRE010000214">
    <property type="protein sequence ID" value="KAG2230241.1"/>
    <property type="molecule type" value="Genomic_DNA"/>
</dbReference>
<dbReference type="Pfam" id="PF08757">
    <property type="entry name" value="CotH"/>
    <property type="match status" value="1"/>
</dbReference>
<gene>
    <name evidence="1" type="ORF">INT48_006243</name>
</gene>
<proteinExistence type="predicted"/>
<accession>A0A8H7VPQ7</accession>
<evidence type="ECO:0000313" key="1">
    <source>
        <dbReference type="EMBL" id="KAG2230241.1"/>
    </source>
</evidence>
<dbReference type="AlphaFoldDB" id="A0A8H7VPQ7"/>
<evidence type="ECO:0000313" key="2">
    <source>
        <dbReference type="Proteomes" id="UP000613177"/>
    </source>
</evidence>
<sequence>MIDNDKTAYPLSALPETPYIFTGSAPMATIGYKYTAKSIFGKRDIEPFSRAPVINASYNEIYGISMNTYPIPEFPQMYPHLSSINRKNSGLHKDDQIPTLFLSGSKSDVRNIHANIYSKIKINLDLTYIGLSEVHTLNAVEVKISGRGTRFSPKSSYKLDFGKKGSLFGYRRLKLRSLSTDPAYIREKICYDMINSFGLASTGYSFVRVFINNKPYGLFGLQEDFDESWLANEFNNGDQENYNQGTLYTGNTQAILRYLGENETLYESVDNPFKTPTYKIEEAPRKSGEKSAANFQRLIDFTKFLANAPSTEPNAVALWNQQIDTDSVLRSFALELFLGNSDGYIQAATNYNLFTNANQNDQLIFIPSDMDMTLGSSSLFYANTTFYTRFEDHPDFNSSRPLFYNILKVPEFKLIFNGMLASAFKNLDLIYSRINSLSGLIQEDVYYDALIARDYVLLPPFSVGQQLIKVAIKDGQFGNGESFLDYYSRIGKDKIWFEVATNGTINRPSIMGLKQWISISANSYLKANN</sequence>
<keyword evidence="2" id="KW-1185">Reference proteome</keyword>
<dbReference type="Proteomes" id="UP000613177">
    <property type="component" value="Unassembled WGS sequence"/>
</dbReference>